<gene>
    <name evidence="1" type="ORF">BDN72DRAFT_802046</name>
</gene>
<organism evidence="1 2">
    <name type="scientific">Pluteus cervinus</name>
    <dbReference type="NCBI Taxonomy" id="181527"/>
    <lineage>
        <taxon>Eukaryota</taxon>
        <taxon>Fungi</taxon>
        <taxon>Dikarya</taxon>
        <taxon>Basidiomycota</taxon>
        <taxon>Agaricomycotina</taxon>
        <taxon>Agaricomycetes</taxon>
        <taxon>Agaricomycetidae</taxon>
        <taxon>Agaricales</taxon>
        <taxon>Pluteineae</taxon>
        <taxon>Pluteaceae</taxon>
        <taxon>Pluteus</taxon>
    </lineage>
</organism>
<dbReference type="EMBL" id="ML208470">
    <property type="protein sequence ID" value="TFK64547.1"/>
    <property type="molecule type" value="Genomic_DNA"/>
</dbReference>
<keyword evidence="2" id="KW-1185">Reference proteome</keyword>
<dbReference type="Proteomes" id="UP000308600">
    <property type="component" value="Unassembled WGS sequence"/>
</dbReference>
<evidence type="ECO:0000313" key="2">
    <source>
        <dbReference type="Proteomes" id="UP000308600"/>
    </source>
</evidence>
<name>A0ACD3AFM0_9AGAR</name>
<protein>
    <submittedName>
        <fullName evidence="1">Uncharacterized protein</fullName>
    </submittedName>
</protein>
<proteinExistence type="predicted"/>
<sequence>MDTQVKRPDPLYEKMVGTQGEPGFRLKPEVLSPPEIWWRDHQPWLESCGYALRERFKPDWVPSWTQGTPLMYAEDHWRLAAGHLIDAARTVDNKTIMLKKISRLVHPYEVELTAMWTEPHLASHPHNHCVRLIEVLTPPNDSDVAIVVLPLLRELLSPKFLTVGEAVEFFRQAFEGLKFIHENHVAHRDSNHTNIMMDASGMYPEGWHISDPDLAPGPSSLAKGKAAKRLTRTEQPPTYYFIDLGISRRYDPSDTSPSEPIIRGGDKSPPEHENPTGLCNPFPADVYYIGNVIRLLFLDGWPDVDEPGYHGIEFMRPLVENMVHEDPTQRPTMDEVIRHFNEILCNLSSWKLRSRLIPHKESAFKAAIRTCQHWKRTIMYTVHGVSPLPKKVDGQ</sequence>
<reference evidence="1 2" key="1">
    <citation type="journal article" date="2019" name="Nat. Ecol. Evol.">
        <title>Megaphylogeny resolves global patterns of mushroom evolution.</title>
        <authorList>
            <person name="Varga T."/>
            <person name="Krizsan K."/>
            <person name="Foldi C."/>
            <person name="Dima B."/>
            <person name="Sanchez-Garcia M."/>
            <person name="Sanchez-Ramirez S."/>
            <person name="Szollosi G.J."/>
            <person name="Szarkandi J.G."/>
            <person name="Papp V."/>
            <person name="Albert L."/>
            <person name="Andreopoulos W."/>
            <person name="Angelini C."/>
            <person name="Antonin V."/>
            <person name="Barry K.W."/>
            <person name="Bougher N.L."/>
            <person name="Buchanan P."/>
            <person name="Buyck B."/>
            <person name="Bense V."/>
            <person name="Catcheside P."/>
            <person name="Chovatia M."/>
            <person name="Cooper J."/>
            <person name="Damon W."/>
            <person name="Desjardin D."/>
            <person name="Finy P."/>
            <person name="Geml J."/>
            <person name="Haridas S."/>
            <person name="Hughes K."/>
            <person name="Justo A."/>
            <person name="Karasinski D."/>
            <person name="Kautmanova I."/>
            <person name="Kiss B."/>
            <person name="Kocsube S."/>
            <person name="Kotiranta H."/>
            <person name="LaButti K.M."/>
            <person name="Lechner B.E."/>
            <person name="Liimatainen K."/>
            <person name="Lipzen A."/>
            <person name="Lukacs Z."/>
            <person name="Mihaltcheva S."/>
            <person name="Morgado L.N."/>
            <person name="Niskanen T."/>
            <person name="Noordeloos M.E."/>
            <person name="Ohm R.A."/>
            <person name="Ortiz-Santana B."/>
            <person name="Ovrebo C."/>
            <person name="Racz N."/>
            <person name="Riley R."/>
            <person name="Savchenko A."/>
            <person name="Shiryaev A."/>
            <person name="Soop K."/>
            <person name="Spirin V."/>
            <person name="Szebenyi C."/>
            <person name="Tomsovsky M."/>
            <person name="Tulloss R.E."/>
            <person name="Uehling J."/>
            <person name="Grigoriev I.V."/>
            <person name="Vagvolgyi C."/>
            <person name="Papp T."/>
            <person name="Martin F.M."/>
            <person name="Miettinen O."/>
            <person name="Hibbett D.S."/>
            <person name="Nagy L.G."/>
        </authorList>
    </citation>
    <scope>NUCLEOTIDE SEQUENCE [LARGE SCALE GENOMIC DNA]</scope>
    <source>
        <strain evidence="1 2">NL-1719</strain>
    </source>
</reference>
<accession>A0ACD3AFM0</accession>
<evidence type="ECO:0000313" key="1">
    <source>
        <dbReference type="EMBL" id="TFK64547.1"/>
    </source>
</evidence>